<sequence length="553" mass="61476">MPVSHGLWGWKHGVEHGLPRRPLGQGMTPAEEDRARTLTDLVDRLSPEAARKLFEEVDSSPDQSRAMVRRALIQKLNAQRQAHARRQFTQLFEPFLTSDPWLLREEFHCPGSIHPLDVGGLWSALAAKPLAPLSRSVDETLSALAQEQPLFVVLRTPKALALREELRLAAAARLSQTLQDKAATKDLLEVMNAWRRAEATRKNLGVVPRPLMLADLSLLYMLLENGGHYSRLVTGLKGDDDNGGADGAAAVLSFQAPGVPVAQANQLTLLMPLVLLNRHRAYRQMSGYLVQGPTDWQPVLLSALVRHLARTCQVLADELGALAGAGEVARRPLVVASERRELLERELVYLDDLLTLFDEFDLLRDGREASIAHGTLDTMIKKVEGALYPYLSMRVSVTAHAKGRMALDHAALAWALGYTMRWRNTLTRSLHWGTRYSDFRERLVEDLMDAYRAAFSRTEAGDSRERLGQAVRAAELSQAVGADLRESMTLLDQGLVQTATDRLRDATPMTGAEMALITTLLVKAQNELRRTKHWRDTNLVNFVTLAEGRGLKG</sequence>
<comment type="caution">
    <text evidence="1">The sequence shown here is derived from an EMBL/GenBank/DDBJ whole genome shotgun (WGS) entry which is preliminary data.</text>
</comment>
<accession>A0A560FXX4</accession>
<gene>
    <name evidence="1" type="ORF">FBZ88_108186</name>
</gene>
<evidence type="ECO:0000313" key="1">
    <source>
        <dbReference type="EMBL" id="TWB26421.1"/>
    </source>
</evidence>
<reference evidence="1 2" key="1">
    <citation type="submission" date="2019-06" db="EMBL/GenBank/DDBJ databases">
        <title>Genomic Encyclopedia of Type Strains, Phase IV (KMG-V): Genome sequencing to study the core and pangenomes of soil and plant-associated prokaryotes.</title>
        <authorList>
            <person name="Whitman W."/>
        </authorList>
    </citation>
    <scope>NUCLEOTIDE SEQUENCE [LARGE SCALE GENOMIC DNA]</scope>
    <source>
        <strain evidence="1 2">BR 11865</strain>
    </source>
</reference>
<name>A0A560FXX4_9PROT</name>
<proteinExistence type="predicted"/>
<organism evidence="1 2">
    <name type="scientific">Nitrospirillum amazonense</name>
    <dbReference type="NCBI Taxonomy" id="28077"/>
    <lineage>
        <taxon>Bacteria</taxon>
        <taxon>Pseudomonadati</taxon>
        <taxon>Pseudomonadota</taxon>
        <taxon>Alphaproteobacteria</taxon>
        <taxon>Rhodospirillales</taxon>
        <taxon>Azospirillaceae</taxon>
        <taxon>Nitrospirillum</taxon>
    </lineage>
</organism>
<dbReference type="Proteomes" id="UP000316545">
    <property type="component" value="Unassembled WGS sequence"/>
</dbReference>
<dbReference type="EMBL" id="VITO01000008">
    <property type="protein sequence ID" value="TWB26421.1"/>
    <property type="molecule type" value="Genomic_DNA"/>
</dbReference>
<protein>
    <submittedName>
        <fullName evidence="1">Uncharacterized protein</fullName>
    </submittedName>
</protein>
<evidence type="ECO:0000313" key="2">
    <source>
        <dbReference type="Proteomes" id="UP000316545"/>
    </source>
</evidence>
<dbReference type="AlphaFoldDB" id="A0A560FXX4"/>
<keyword evidence="2" id="KW-1185">Reference proteome</keyword>